<sequence length="125" mass="13858">MTKIDTPDSPVTMRYCDTRHKSNVRLNVATLIMLGIIMAGGTTIFTLFMGQQSTVAEAANKAVQVVAQETVASERARDHITSEVEHVRADVKEIKSKQSNMMQKQGEINVSLRLLIQKVDDNGKK</sequence>
<reference evidence="2" key="1">
    <citation type="journal article" date="2014" name="Front. Microbiol.">
        <title>High frequency of phylogenetically diverse reductive dehalogenase-homologous genes in deep subseafloor sedimentary metagenomes.</title>
        <authorList>
            <person name="Kawai M."/>
            <person name="Futagami T."/>
            <person name="Toyoda A."/>
            <person name="Takaki Y."/>
            <person name="Nishi S."/>
            <person name="Hori S."/>
            <person name="Arai W."/>
            <person name="Tsubouchi T."/>
            <person name="Morono Y."/>
            <person name="Uchiyama I."/>
            <person name="Ito T."/>
            <person name="Fujiyama A."/>
            <person name="Inagaki F."/>
            <person name="Takami H."/>
        </authorList>
    </citation>
    <scope>NUCLEOTIDE SEQUENCE</scope>
    <source>
        <strain evidence="2">Expedition CK06-06</strain>
    </source>
</reference>
<keyword evidence="1" id="KW-0472">Membrane</keyword>
<comment type="caution">
    <text evidence="2">The sequence shown here is derived from an EMBL/GenBank/DDBJ whole genome shotgun (WGS) entry which is preliminary data.</text>
</comment>
<feature type="transmembrane region" description="Helical" evidence="1">
    <location>
        <begin position="28"/>
        <end position="50"/>
    </location>
</feature>
<dbReference type="EMBL" id="BARS01022871">
    <property type="protein sequence ID" value="GAG04976.1"/>
    <property type="molecule type" value="Genomic_DNA"/>
</dbReference>
<keyword evidence="1" id="KW-0812">Transmembrane</keyword>
<gene>
    <name evidence="2" type="ORF">S01H1_36498</name>
</gene>
<accession>X0VWW4</accession>
<dbReference type="AlphaFoldDB" id="X0VWW4"/>
<proteinExistence type="predicted"/>
<protein>
    <submittedName>
        <fullName evidence="2">Uncharacterized protein</fullName>
    </submittedName>
</protein>
<evidence type="ECO:0000313" key="2">
    <source>
        <dbReference type="EMBL" id="GAG04976.1"/>
    </source>
</evidence>
<organism evidence="2">
    <name type="scientific">marine sediment metagenome</name>
    <dbReference type="NCBI Taxonomy" id="412755"/>
    <lineage>
        <taxon>unclassified sequences</taxon>
        <taxon>metagenomes</taxon>
        <taxon>ecological metagenomes</taxon>
    </lineage>
</organism>
<name>X0VWW4_9ZZZZ</name>
<keyword evidence="1" id="KW-1133">Transmembrane helix</keyword>
<evidence type="ECO:0000256" key="1">
    <source>
        <dbReference type="SAM" id="Phobius"/>
    </source>
</evidence>